<evidence type="ECO:0000313" key="2">
    <source>
        <dbReference type="EMBL" id="SES35091.1"/>
    </source>
</evidence>
<gene>
    <name evidence="2" type="ORF">SAMN05518684_11829</name>
</gene>
<protein>
    <submittedName>
        <fullName evidence="2">Predicted small secreted protein</fullName>
    </submittedName>
</protein>
<accession>A0A1H9WMQ1</accession>
<sequence>MGWKRFAAGVGAGVAVTILAKNQLEKTDGKLSPEKALKSVKRKTTHLGTIEGSWVHMITEEFEQDQLVYDVYRGGITCSDENGKMAAYEFFVDASTGAVLALNKQED</sequence>
<dbReference type="OrthoDB" id="2989832at2"/>
<evidence type="ECO:0000259" key="1">
    <source>
        <dbReference type="Pfam" id="PF03413"/>
    </source>
</evidence>
<dbReference type="STRING" id="1601833.SAMN05518684_11829"/>
<proteinExistence type="predicted"/>
<feature type="domain" description="PepSY" evidence="1">
    <location>
        <begin position="30"/>
        <end position="101"/>
    </location>
</feature>
<organism evidence="2 3">
    <name type="scientific">Salipaludibacillus aurantiacus</name>
    <dbReference type="NCBI Taxonomy" id="1601833"/>
    <lineage>
        <taxon>Bacteria</taxon>
        <taxon>Bacillati</taxon>
        <taxon>Bacillota</taxon>
        <taxon>Bacilli</taxon>
        <taxon>Bacillales</taxon>
        <taxon>Bacillaceae</taxon>
    </lineage>
</organism>
<reference evidence="3" key="1">
    <citation type="submission" date="2016-10" db="EMBL/GenBank/DDBJ databases">
        <authorList>
            <person name="Varghese N."/>
            <person name="Submissions S."/>
        </authorList>
    </citation>
    <scope>NUCLEOTIDE SEQUENCE [LARGE SCALE GENOMIC DNA]</scope>
    <source>
        <strain evidence="3">S9</strain>
    </source>
</reference>
<dbReference type="InterPro" id="IPR025711">
    <property type="entry name" value="PepSY"/>
</dbReference>
<dbReference type="Pfam" id="PF03413">
    <property type="entry name" value="PepSY"/>
    <property type="match status" value="1"/>
</dbReference>
<name>A0A1H9WMQ1_9BACI</name>
<keyword evidence="3" id="KW-1185">Reference proteome</keyword>
<dbReference type="AlphaFoldDB" id="A0A1H9WMQ1"/>
<evidence type="ECO:0000313" key="3">
    <source>
        <dbReference type="Proteomes" id="UP000198571"/>
    </source>
</evidence>
<dbReference type="Proteomes" id="UP000198571">
    <property type="component" value="Unassembled WGS sequence"/>
</dbReference>
<dbReference type="RefSeq" id="WP_093054927.1">
    <property type="nucleotide sequence ID" value="NZ_FOGT01000018.1"/>
</dbReference>
<dbReference type="EMBL" id="FOGT01000018">
    <property type="protein sequence ID" value="SES35091.1"/>
    <property type="molecule type" value="Genomic_DNA"/>
</dbReference>